<keyword evidence="10" id="KW-0676">Redox-active center</keyword>
<dbReference type="GO" id="GO:0003756">
    <property type="term" value="F:protein disulfide isomerase activity"/>
    <property type="evidence" value="ECO:0007669"/>
    <property type="project" value="UniProtKB-EC"/>
</dbReference>
<comment type="catalytic activity">
    <reaction evidence="1">
        <text>Catalyzes the rearrangement of -S-S- bonds in proteins.</text>
        <dbReference type="EC" id="5.3.4.1"/>
    </reaction>
</comment>
<keyword evidence="9" id="KW-0413">Isomerase</keyword>
<evidence type="ECO:0000313" key="12">
    <source>
        <dbReference type="Proteomes" id="UP000015106"/>
    </source>
</evidence>
<sequence>MVTWISQRLGPEVQNVTTIDEAEKIITGGKVAVLAFLDSLSGAHTEELAAASRLEDFNSLYRAVNIYQTTSPDIAKLFHVDPQAKHPSLVLLKKKEAKLTVYDGEFRASAIAEFVSANKIPLVTYHPHTGRHPSGVS</sequence>
<dbReference type="Gene3D" id="3.40.30.10">
    <property type="entry name" value="Glutaredoxin"/>
    <property type="match status" value="1"/>
</dbReference>
<dbReference type="EC" id="5.3.4.1" evidence="4"/>
<dbReference type="CDD" id="cd02981">
    <property type="entry name" value="PDI_b_family"/>
    <property type="match status" value="1"/>
</dbReference>
<evidence type="ECO:0000256" key="8">
    <source>
        <dbReference type="ARBA" id="ARBA00023157"/>
    </source>
</evidence>
<evidence type="ECO:0000256" key="10">
    <source>
        <dbReference type="ARBA" id="ARBA00023284"/>
    </source>
</evidence>
<accession>A0A8R7UMA2</accession>
<dbReference type="InterPro" id="IPR036249">
    <property type="entry name" value="Thioredoxin-like_sf"/>
</dbReference>
<dbReference type="FunFam" id="3.40.30.10:FF:000042">
    <property type="entry name" value="protein disulfide-isomerase A2"/>
    <property type="match status" value="1"/>
</dbReference>
<reference evidence="12" key="1">
    <citation type="journal article" date="2013" name="Nature">
        <title>Draft genome of the wheat A-genome progenitor Triticum urartu.</title>
        <authorList>
            <person name="Ling H.Q."/>
            <person name="Zhao S."/>
            <person name="Liu D."/>
            <person name="Wang J."/>
            <person name="Sun H."/>
            <person name="Zhang C."/>
            <person name="Fan H."/>
            <person name="Li D."/>
            <person name="Dong L."/>
            <person name="Tao Y."/>
            <person name="Gao C."/>
            <person name="Wu H."/>
            <person name="Li Y."/>
            <person name="Cui Y."/>
            <person name="Guo X."/>
            <person name="Zheng S."/>
            <person name="Wang B."/>
            <person name="Yu K."/>
            <person name="Liang Q."/>
            <person name="Yang W."/>
            <person name="Lou X."/>
            <person name="Chen J."/>
            <person name="Feng M."/>
            <person name="Jian J."/>
            <person name="Zhang X."/>
            <person name="Luo G."/>
            <person name="Jiang Y."/>
            <person name="Liu J."/>
            <person name="Wang Z."/>
            <person name="Sha Y."/>
            <person name="Zhang B."/>
            <person name="Wu H."/>
            <person name="Tang D."/>
            <person name="Shen Q."/>
            <person name="Xue P."/>
            <person name="Zou S."/>
            <person name="Wang X."/>
            <person name="Liu X."/>
            <person name="Wang F."/>
            <person name="Yang Y."/>
            <person name="An X."/>
            <person name="Dong Z."/>
            <person name="Zhang K."/>
            <person name="Zhang X."/>
            <person name="Luo M.C."/>
            <person name="Dvorak J."/>
            <person name="Tong Y."/>
            <person name="Wang J."/>
            <person name="Yang H."/>
            <person name="Li Z."/>
            <person name="Wang D."/>
            <person name="Zhang A."/>
            <person name="Wang J."/>
        </authorList>
    </citation>
    <scope>NUCLEOTIDE SEQUENCE</scope>
    <source>
        <strain evidence="12">cv. G1812</strain>
    </source>
</reference>
<evidence type="ECO:0000256" key="9">
    <source>
        <dbReference type="ARBA" id="ARBA00023235"/>
    </source>
</evidence>
<dbReference type="GO" id="GO:0006457">
    <property type="term" value="P:protein folding"/>
    <property type="evidence" value="ECO:0007669"/>
    <property type="project" value="TreeGrafter"/>
</dbReference>
<dbReference type="PANTHER" id="PTHR18929:SF197">
    <property type="entry name" value="THIOREDOXIN DOMAIN-CONTAINING PROTEIN"/>
    <property type="match status" value="1"/>
</dbReference>
<proteinExistence type="inferred from homology"/>
<evidence type="ECO:0000256" key="6">
    <source>
        <dbReference type="ARBA" id="ARBA00022737"/>
    </source>
</evidence>
<dbReference type="SUPFAM" id="SSF52833">
    <property type="entry name" value="Thioredoxin-like"/>
    <property type="match status" value="1"/>
</dbReference>
<evidence type="ECO:0000256" key="5">
    <source>
        <dbReference type="ARBA" id="ARBA00022729"/>
    </source>
</evidence>
<reference evidence="11" key="2">
    <citation type="submission" date="2018-03" db="EMBL/GenBank/DDBJ databases">
        <title>The Triticum urartu genome reveals the dynamic nature of wheat genome evolution.</title>
        <authorList>
            <person name="Ling H."/>
            <person name="Ma B."/>
            <person name="Shi X."/>
            <person name="Liu H."/>
            <person name="Dong L."/>
            <person name="Sun H."/>
            <person name="Cao Y."/>
            <person name="Gao Q."/>
            <person name="Zheng S."/>
            <person name="Li Y."/>
            <person name="Yu Y."/>
            <person name="Du H."/>
            <person name="Qi M."/>
            <person name="Li Y."/>
            <person name="Yu H."/>
            <person name="Cui Y."/>
            <person name="Wang N."/>
            <person name="Chen C."/>
            <person name="Wu H."/>
            <person name="Zhao Y."/>
            <person name="Zhang J."/>
            <person name="Li Y."/>
            <person name="Zhou W."/>
            <person name="Zhang B."/>
            <person name="Hu W."/>
            <person name="Eijk M."/>
            <person name="Tang J."/>
            <person name="Witsenboer H."/>
            <person name="Zhao S."/>
            <person name="Li Z."/>
            <person name="Zhang A."/>
            <person name="Wang D."/>
            <person name="Liang C."/>
        </authorList>
    </citation>
    <scope>NUCLEOTIDE SEQUENCE [LARGE SCALE GENOMIC DNA]</scope>
    <source>
        <strain evidence="11">cv. G1812</strain>
    </source>
</reference>
<dbReference type="PANTHER" id="PTHR18929">
    <property type="entry name" value="PROTEIN DISULFIDE ISOMERASE"/>
    <property type="match status" value="1"/>
</dbReference>
<dbReference type="GO" id="GO:0005788">
    <property type="term" value="C:endoplasmic reticulum lumen"/>
    <property type="evidence" value="ECO:0007669"/>
    <property type="project" value="UniProtKB-SubCell"/>
</dbReference>
<evidence type="ECO:0000256" key="2">
    <source>
        <dbReference type="ARBA" id="ARBA00004319"/>
    </source>
</evidence>
<evidence type="ECO:0000256" key="7">
    <source>
        <dbReference type="ARBA" id="ARBA00022824"/>
    </source>
</evidence>
<keyword evidence="12" id="KW-1185">Reference proteome</keyword>
<keyword evidence="6" id="KW-0677">Repeat</keyword>
<organism evidence="11 12">
    <name type="scientific">Triticum urartu</name>
    <name type="common">Red wild einkorn</name>
    <name type="synonym">Crithodium urartu</name>
    <dbReference type="NCBI Taxonomy" id="4572"/>
    <lineage>
        <taxon>Eukaryota</taxon>
        <taxon>Viridiplantae</taxon>
        <taxon>Streptophyta</taxon>
        <taxon>Embryophyta</taxon>
        <taxon>Tracheophyta</taxon>
        <taxon>Spermatophyta</taxon>
        <taxon>Magnoliopsida</taxon>
        <taxon>Liliopsida</taxon>
        <taxon>Poales</taxon>
        <taxon>Poaceae</taxon>
        <taxon>BOP clade</taxon>
        <taxon>Pooideae</taxon>
        <taxon>Triticodae</taxon>
        <taxon>Triticeae</taxon>
        <taxon>Triticinae</taxon>
        <taxon>Triticum</taxon>
    </lineage>
</organism>
<reference evidence="11" key="3">
    <citation type="submission" date="2022-06" db="UniProtKB">
        <authorList>
            <consortium name="EnsemblPlants"/>
        </authorList>
    </citation>
    <scope>IDENTIFICATION</scope>
</reference>
<evidence type="ECO:0000256" key="4">
    <source>
        <dbReference type="ARBA" id="ARBA00012723"/>
    </source>
</evidence>
<dbReference type="GO" id="GO:0034976">
    <property type="term" value="P:response to endoplasmic reticulum stress"/>
    <property type="evidence" value="ECO:0007669"/>
    <property type="project" value="TreeGrafter"/>
</dbReference>
<keyword evidence="7" id="KW-0256">Endoplasmic reticulum</keyword>
<dbReference type="EnsemblPlants" id="TuG1812G0600000060.01.T01">
    <property type="protein sequence ID" value="TuG1812G0600000060.01.T01"/>
    <property type="gene ID" value="TuG1812G0600000060.01"/>
</dbReference>
<evidence type="ECO:0000313" key="11">
    <source>
        <dbReference type="EnsemblPlants" id="TuG1812G0600000060.01.T01"/>
    </source>
</evidence>
<dbReference type="AlphaFoldDB" id="A0A8R7UMA2"/>
<comment type="similarity">
    <text evidence="3">Belongs to the protein disulfide isomerase family.</text>
</comment>
<evidence type="ECO:0000256" key="3">
    <source>
        <dbReference type="ARBA" id="ARBA00006347"/>
    </source>
</evidence>
<keyword evidence="8" id="KW-1015">Disulfide bond</keyword>
<comment type="subcellular location">
    <subcellularLocation>
        <location evidence="2">Endoplasmic reticulum lumen</location>
    </subcellularLocation>
</comment>
<dbReference type="Gramene" id="TuG1812G0600000060.01.T01">
    <property type="protein sequence ID" value="TuG1812G0600000060.01.T01"/>
    <property type="gene ID" value="TuG1812G0600000060.01"/>
</dbReference>
<protein>
    <recommendedName>
        <fullName evidence="4">protein disulfide-isomerase</fullName>
        <ecNumber evidence="4">5.3.4.1</ecNumber>
    </recommendedName>
</protein>
<keyword evidence="5" id="KW-0732">Signal</keyword>
<dbReference type="Proteomes" id="UP000015106">
    <property type="component" value="Chromosome 6"/>
</dbReference>
<name>A0A8R7UMA2_TRIUA</name>
<evidence type="ECO:0000256" key="1">
    <source>
        <dbReference type="ARBA" id="ARBA00001182"/>
    </source>
</evidence>